<dbReference type="SMART" id="SM00672">
    <property type="entry name" value="CAP10"/>
    <property type="match status" value="1"/>
</dbReference>
<dbReference type="AlphaFoldDB" id="A0A814KWU5"/>
<name>A0A814KWU5_9BILA</name>
<dbReference type="InterPro" id="IPR013783">
    <property type="entry name" value="Ig-like_fold"/>
</dbReference>
<proteinExistence type="predicted"/>
<evidence type="ECO:0000256" key="1">
    <source>
        <dbReference type="SAM" id="SignalP"/>
    </source>
</evidence>
<evidence type="ECO:0000313" key="5">
    <source>
        <dbReference type="Proteomes" id="UP000663855"/>
    </source>
</evidence>
<dbReference type="Gene3D" id="2.60.40.10">
    <property type="entry name" value="Immunoglobulins"/>
    <property type="match status" value="1"/>
</dbReference>
<gene>
    <name evidence="4" type="ORF">BYL167_LOCUS2042</name>
    <name evidence="3" type="ORF">CJN711_LOCUS4956</name>
</gene>
<sequence>MTSKWLLLILYLFNISDQINSRESSLQCWKCDVSIDSIEEPGVLQDDCQAQFDFTEHTLEDCDGKCWKSVDVLDMKRLGNNSQERLKLKDAAISSLKSSRRCFSAEELLRTAEMGISTSNGCRQIQRDNKKPIEICFCSDQDMCNKNRMLLVSICHLLLTINSVSTQSRLYGPGLRASFQVPVRYFYLESHDLKGNKLNYSSEPVDRIEFQLARSSDQYSVYSYRKVDDLHDGTYLFRFRLYESVENLQLFIRFGKEDINYVIKGYIYSDGCYCPQTNITKWFDSLECSSTLSTTQLRADLKLFDKIDMNTIIPKAKAKYFQHTQTYALCHYVIKDNKIYRKCHGEHVGFKMFSDAILLSLSRKVVLPDVEFLMNLGDYPLSSGDDPLPIISWCGSEQTHDIILPTYDITEATLQMLSRTALDIFAMLTARDIPWSKKNPKGFFRGRDSCRERLDLVRLSKKHPDLIDANLTRMFFFRDQISEFEPFSEQVPMNKFFDYKYQISPDGTVASYRFPYLLAGDGLIFKQASSFYEHFYRDLVPNQHYIPIKKDLSDLIEKLQWAKEHDDEAQKIVKRSQRFTRRNLLPNHILCYHVNVLQEYAKRLISPVKVLPDMEPVQHESDESHIRKDKCICHRSKSLNHIDL</sequence>
<comment type="caution">
    <text evidence="3">The sequence shown here is derived from an EMBL/GenBank/DDBJ whole genome shotgun (WGS) entry which is preliminary data.</text>
</comment>
<feature type="signal peptide" evidence="1">
    <location>
        <begin position="1"/>
        <end position="21"/>
    </location>
</feature>
<dbReference type="EMBL" id="CAJNOV010001250">
    <property type="protein sequence ID" value="CAF1055320.1"/>
    <property type="molecule type" value="Genomic_DNA"/>
</dbReference>
<evidence type="ECO:0000313" key="4">
    <source>
        <dbReference type="EMBL" id="CAF3783097.1"/>
    </source>
</evidence>
<reference evidence="3" key="1">
    <citation type="submission" date="2021-02" db="EMBL/GenBank/DDBJ databases">
        <authorList>
            <person name="Nowell W R."/>
        </authorList>
    </citation>
    <scope>NUCLEOTIDE SEQUENCE</scope>
</reference>
<organism evidence="3 5">
    <name type="scientific">Rotaria magnacalcarata</name>
    <dbReference type="NCBI Taxonomy" id="392030"/>
    <lineage>
        <taxon>Eukaryota</taxon>
        <taxon>Metazoa</taxon>
        <taxon>Spiralia</taxon>
        <taxon>Gnathifera</taxon>
        <taxon>Rotifera</taxon>
        <taxon>Eurotatoria</taxon>
        <taxon>Bdelloidea</taxon>
        <taxon>Philodinida</taxon>
        <taxon>Philodinidae</taxon>
        <taxon>Rotaria</taxon>
    </lineage>
</organism>
<dbReference type="EMBL" id="CAJOBH010000338">
    <property type="protein sequence ID" value="CAF3783097.1"/>
    <property type="molecule type" value="Genomic_DNA"/>
</dbReference>
<dbReference type="InterPro" id="IPR051091">
    <property type="entry name" value="O-Glucosyltr/Glycosyltrsf_90"/>
</dbReference>
<dbReference type="GO" id="GO:0046527">
    <property type="term" value="F:glucosyltransferase activity"/>
    <property type="evidence" value="ECO:0007669"/>
    <property type="project" value="TreeGrafter"/>
</dbReference>
<feature type="chain" id="PRO_5035685372" description="Glycosyl transferase CAP10 domain-containing protein" evidence="1">
    <location>
        <begin position="22"/>
        <end position="644"/>
    </location>
</feature>
<dbReference type="Proteomes" id="UP000663855">
    <property type="component" value="Unassembled WGS sequence"/>
</dbReference>
<protein>
    <recommendedName>
        <fullName evidence="2">Glycosyl transferase CAP10 domain-containing protein</fullName>
    </recommendedName>
</protein>
<dbReference type="Proteomes" id="UP000681967">
    <property type="component" value="Unassembled WGS sequence"/>
</dbReference>
<dbReference type="PANTHER" id="PTHR12203">
    <property type="entry name" value="KDEL LYS-ASP-GLU-LEU CONTAINING - RELATED"/>
    <property type="match status" value="1"/>
</dbReference>
<dbReference type="Pfam" id="PF05686">
    <property type="entry name" value="Glyco_transf_90"/>
    <property type="match status" value="1"/>
</dbReference>
<keyword evidence="1" id="KW-0732">Signal</keyword>
<dbReference type="GO" id="GO:0012505">
    <property type="term" value="C:endomembrane system"/>
    <property type="evidence" value="ECO:0007669"/>
    <property type="project" value="TreeGrafter"/>
</dbReference>
<dbReference type="InterPro" id="IPR006598">
    <property type="entry name" value="CAP10"/>
</dbReference>
<evidence type="ECO:0000259" key="2">
    <source>
        <dbReference type="SMART" id="SM00672"/>
    </source>
</evidence>
<feature type="domain" description="Glycosyl transferase CAP10" evidence="2">
    <location>
        <begin position="366"/>
        <end position="607"/>
    </location>
</feature>
<accession>A0A814KWU5</accession>
<dbReference type="PANTHER" id="PTHR12203:SF122">
    <property type="entry name" value="GLYCOSYL TRANSFERASE CAP10 DOMAIN-CONTAINING PROTEIN"/>
    <property type="match status" value="1"/>
</dbReference>
<evidence type="ECO:0000313" key="3">
    <source>
        <dbReference type="EMBL" id="CAF1055320.1"/>
    </source>
</evidence>